<gene>
    <name evidence="4" type="ORF">BCT54_13745</name>
</gene>
<comment type="caution">
    <text evidence="4">The sequence shown here is derived from an EMBL/GenBank/DDBJ whole genome shotgun (WGS) entry which is preliminary data.</text>
</comment>
<evidence type="ECO:0000256" key="1">
    <source>
        <dbReference type="ARBA" id="ARBA00006484"/>
    </source>
</evidence>
<dbReference type="InterPro" id="IPR051911">
    <property type="entry name" value="SDR_oxidoreductase"/>
</dbReference>
<proteinExistence type="inferred from homology"/>
<protein>
    <submittedName>
        <fullName evidence="4">Short-chain dehydrogenase/reductase</fullName>
    </submittedName>
</protein>
<dbReference type="PANTHER" id="PTHR43976">
    <property type="entry name" value="SHORT CHAIN DEHYDROGENASE"/>
    <property type="match status" value="1"/>
</dbReference>
<dbReference type="GO" id="GO:0016491">
    <property type="term" value="F:oxidoreductase activity"/>
    <property type="evidence" value="ECO:0007669"/>
    <property type="project" value="UniProtKB-KW"/>
</dbReference>
<organism evidence="4 5">
    <name type="scientific">Vibrio splendidus</name>
    <dbReference type="NCBI Taxonomy" id="29497"/>
    <lineage>
        <taxon>Bacteria</taxon>
        <taxon>Pseudomonadati</taxon>
        <taxon>Pseudomonadota</taxon>
        <taxon>Gammaproteobacteria</taxon>
        <taxon>Vibrionales</taxon>
        <taxon>Vibrionaceae</taxon>
        <taxon>Vibrio</taxon>
    </lineage>
</organism>
<dbReference type="Gene3D" id="3.40.50.720">
    <property type="entry name" value="NAD(P)-binding Rossmann-like Domain"/>
    <property type="match status" value="1"/>
</dbReference>
<dbReference type="PRINTS" id="PR00080">
    <property type="entry name" value="SDRFAMILY"/>
</dbReference>
<dbReference type="PROSITE" id="PS00061">
    <property type="entry name" value="ADH_SHORT"/>
    <property type="match status" value="1"/>
</dbReference>
<dbReference type="SUPFAM" id="SSF51735">
    <property type="entry name" value="NAD(P)-binding Rossmann-fold domains"/>
    <property type="match status" value="1"/>
</dbReference>
<evidence type="ECO:0000256" key="2">
    <source>
        <dbReference type="ARBA" id="ARBA00023002"/>
    </source>
</evidence>
<evidence type="ECO:0000313" key="5">
    <source>
        <dbReference type="Proteomes" id="UP000235533"/>
    </source>
</evidence>
<dbReference type="EMBL" id="MCZF01000313">
    <property type="protein sequence ID" value="PMM39504.1"/>
    <property type="molecule type" value="Genomic_DNA"/>
</dbReference>
<reference evidence="5" key="1">
    <citation type="submission" date="2016-07" db="EMBL/GenBank/DDBJ databases">
        <title>Nontailed viruses are major unrecognized killers of bacteria in the ocean.</title>
        <authorList>
            <person name="Kauffman K."/>
            <person name="Hussain F."/>
            <person name="Yang J."/>
            <person name="Arevalo P."/>
            <person name="Brown J."/>
            <person name="Cutler M."/>
            <person name="Kelly L."/>
            <person name="Polz M.F."/>
        </authorList>
    </citation>
    <scope>NUCLEOTIDE SEQUENCE [LARGE SCALE GENOMIC DNA]</scope>
    <source>
        <strain evidence="5">10N.261.48.B5</strain>
    </source>
</reference>
<dbReference type="InterPro" id="IPR036291">
    <property type="entry name" value="NAD(P)-bd_dom_sf"/>
</dbReference>
<keyword evidence="2" id="KW-0560">Oxidoreductase</keyword>
<dbReference type="PANTHER" id="PTHR43976:SF16">
    <property type="entry name" value="SHORT-CHAIN DEHYDROGENASE_REDUCTASE FAMILY PROTEIN"/>
    <property type="match status" value="1"/>
</dbReference>
<dbReference type="Pfam" id="PF00106">
    <property type="entry name" value="adh_short"/>
    <property type="match status" value="1"/>
</dbReference>
<accession>A0A2N7JIA8</accession>
<dbReference type="PRINTS" id="PR00081">
    <property type="entry name" value="GDHRDH"/>
</dbReference>
<evidence type="ECO:0000313" key="4">
    <source>
        <dbReference type="EMBL" id="PMM39504.1"/>
    </source>
</evidence>
<sequence length="278" mass="30738">MFVKNILVTGASSGIGKDLVIKLLKEGHIVYCGARRFENMLDLEALGARILTIDVRDEKQVNTAVATVIKEVSHIDIVYSNAGYPIAGPVEETPIEKVHALFDTNVYGAARVARAVLPHMRERNQGRIIFTTSIAARVSTSMNSWYSATKHALNGMAKGLSQEVSDFNIQISTIEPGCVQTELDAIQLQDMKETNQLSAYKVIVDKSHQFLHDAYRNGATPESTVNHMLKAGFDSKPKLSYQTTLDAKLMAFVQRLIGENTLGSIFLKLIKRTSIETR</sequence>
<dbReference type="RefSeq" id="WP_102554284.1">
    <property type="nucleotide sequence ID" value="NZ_MCZF01000313.1"/>
</dbReference>
<dbReference type="InterPro" id="IPR002347">
    <property type="entry name" value="SDR_fam"/>
</dbReference>
<name>A0A2N7JIA8_VIBSP</name>
<comment type="similarity">
    <text evidence="1 3">Belongs to the short-chain dehydrogenases/reductases (SDR) family.</text>
</comment>
<dbReference type="CDD" id="cd05374">
    <property type="entry name" value="17beta-HSD-like_SDR_c"/>
    <property type="match status" value="1"/>
</dbReference>
<dbReference type="InterPro" id="IPR020904">
    <property type="entry name" value="Sc_DH/Rdtase_CS"/>
</dbReference>
<dbReference type="AlphaFoldDB" id="A0A2N7JIA8"/>
<dbReference type="Proteomes" id="UP000235533">
    <property type="component" value="Unassembled WGS sequence"/>
</dbReference>
<evidence type="ECO:0000256" key="3">
    <source>
        <dbReference type="RuleBase" id="RU000363"/>
    </source>
</evidence>